<reference evidence="1 2" key="1">
    <citation type="submission" date="2018-03" db="EMBL/GenBank/DDBJ databases">
        <title>Adhaeribacter sp. HMF7605 Genome sequencing and assembly.</title>
        <authorList>
            <person name="Kang H."/>
            <person name="Kang J."/>
            <person name="Cha I."/>
            <person name="Kim H."/>
            <person name="Joh K."/>
        </authorList>
    </citation>
    <scope>NUCLEOTIDE SEQUENCE [LARGE SCALE GENOMIC DNA]</scope>
    <source>
        <strain evidence="1 2">HMF7605</strain>
    </source>
</reference>
<sequence>MGDNRFVFNIKGNHYQLIVRIGFRHKNLMVKWFGPYKDYDRLDAKTI</sequence>
<dbReference type="Proteomes" id="UP000240357">
    <property type="component" value="Unassembled WGS sequence"/>
</dbReference>
<dbReference type="EMBL" id="PYFT01000001">
    <property type="protein sequence ID" value="PSR56278.1"/>
    <property type="molecule type" value="Genomic_DNA"/>
</dbReference>
<accession>A0A2T2YL95</accession>
<dbReference type="GO" id="GO:0110001">
    <property type="term" value="C:toxin-antitoxin complex"/>
    <property type="evidence" value="ECO:0007669"/>
    <property type="project" value="InterPro"/>
</dbReference>
<evidence type="ECO:0000313" key="2">
    <source>
        <dbReference type="Proteomes" id="UP000240357"/>
    </source>
</evidence>
<dbReference type="AlphaFoldDB" id="A0A2T2YL95"/>
<dbReference type="GO" id="GO:0003723">
    <property type="term" value="F:RNA binding"/>
    <property type="evidence" value="ECO:0007669"/>
    <property type="project" value="InterPro"/>
</dbReference>
<dbReference type="OrthoDB" id="9799912at2"/>
<comment type="caution">
    <text evidence="1">The sequence shown here is derived from an EMBL/GenBank/DDBJ whole genome shotgun (WGS) entry which is preliminary data.</text>
</comment>
<protein>
    <recommendedName>
        <fullName evidence="3">Addiction module toxin RelE</fullName>
    </recommendedName>
</protein>
<dbReference type="GO" id="GO:0004519">
    <property type="term" value="F:endonuclease activity"/>
    <property type="evidence" value="ECO:0007669"/>
    <property type="project" value="InterPro"/>
</dbReference>
<evidence type="ECO:0008006" key="3">
    <source>
        <dbReference type="Google" id="ProtNLM"/>
    </source>
</evidence>
<name>A0A2T2YL95_9BACT</name>
<evidence type="ECO:0000313" key="1">
    <source>
        <dbReference type="EMBL" id="PSR56278.1"/>
    </source>
</evidence>
<dbReference type="InterPro" id="IPR018669">
    <property type="entry name" value="Toxin_HigB"/>
</dbReference>
<proteinExistence type="predicted"/>
<dbReference type="Pfam" id="PF09907">
    <property type="entry name" value="HigB_toxin"/>
    <property type="match status" value="1"/>
</dbReference>
<organism evidence="1 2">
    <name type="scientific">Adhaeribacter arboris</name>
    <dbReference type="NCBI Taxonomy" id="2072846"/>
    <lineage>
        <taxon>Bacteria</taxon>
        <taxon>Pseudomonadati</taxon>
        <taxon>Bacteroidota</taxon>
        <taxon>Cytophagia</taxon>
        <taxon>Cytophagales</taxon>
        <taxon>Hymenobacteraceae</taxon>
        <taxon>Adhaeribacter</taxon>
    </lineage>
</organism>
<keyword evidence="2" id="KW-1185">Reference proteome</keyword>
<gene>
    <name evidence="1" type="ORF">AHMF7605_23640</name>
</gene>